<evidence type="ECO:0000313" key="1">
    <source>
        <dbReference type="EMBL" id="MED6196838.1"/>
    </source>
</evidence>
<dbReference type="NCBIfam" id="TIGR01993">
    <property type="entry name" value="Pyr-5-nucltdase"/>
    <property type="match status" value="1"/>
</dbReference>
<accession>A0ABU6XJE6</accession>
<dbReference type="EMBL" id="JASCZI010211806">
    <property type="protein sequence ID" value="MED6196838.1"/>
    <property type="molecule type" value="Genomic_DNA"/>
</dbReference>
<dbReference type="SFLD" id="SFLDG01129">
    <property type="entry name" value="C1.5:_HAD__Beta-PGM__Phosphata"/>
    <property type="match status" value="1"/>
</dbReference>
<dbReference type="SFLD" id="SFLDS00003">
    <property type="entry name" value="Haloacid_Dehalogenase"/>
    <property type="match status" value="1"/>
</dbReference>
<dbReference type="SFLD" id="SFLDG01132">
    <property type="entry name" value="C1.5.3:_5'-Nucleotidase_Like"/>
    <property type="match status" value="1"/>
</dbReference>
<dbReference type="InterPro" id="IPR010237">
    <property type="entry name" value="Pyr-5-nucltdase"/>
</dbReference>
<proteinExistence type="predicted"/>
<organism evidence="1 2">
    <name type="scientific">Stylosanthes scabra</name>
    <dbReference type="NCBI Taxonomy" id="79078"/>
    <lineage>
        <taxon>Eukaryota</taxon>
        <taxon>Viridiplantae</taxon>
        <taxon>Streptophyta</taxon>
        <taxon>Embryophyta</taxon>
        <taxon>Tracheophyta</taxon>
        <taxon>Spermatophyta</taxon>
        <taxon>Magnoliopsida</taxon>
        <taxon>eudicotyledons</taxon>
        <taxon>Gunneridae</taxon>
        <taxon>Pentapetalae</taxon>
        <taxon>rosids</taxon>
        <taxon>fabids</taxon>
        <taxon>Fabales</taxon>
        <taxon>Fabaceae</taxon>
        <taxon>Papilionoideae</taxon>
        <taxon>50 kb inversion clade</taxon>
        <taxon>dalbergioids sensu lato</taxon>
        <taxon>Dalbergieae</taxon>
        <taxon>Pterocarpus clade</taxon>
        <taxon>Stylosanthes</taxon>
    </lineage>
</organism>
<dbReference type="SUPFAM" id="SSF56784">
    <property type="entry name" value="HAD-like"/>
    <property type="match status" value="1"/>
</dbReference>
<dbReference type="InterPro" id="IPR023214">
    <property type="entry name" value="HAD_sf"/>
</dbReference>
<dbReference type="InterPro" id="IPR006439">
    <property type="entry name" value="HAD-SF_hydro_IA"/>
</dbReference>
<comment type="caution">
    <text evidence="1">The sequence shown here is derived from an EMBL/GenBank/DDBJ whole genome shotgun (WGS) entry which is preliminary data.</text>
</comment>
<dbReference type="Pfam" id="PF00702">
    <property type="entry name" value="Hydrolase"/>
    <property type="match status" value="1"/>
</dbReference>
<keyword evidence="2" id="KW-1185">Reference proteome</keyword>
<dbReference type="NCBIfam" id="TIGR01509">
    <property type="entry name" value="HAD-SF-IA-v3"/>
    <property type="match status" value="1"/>
</dbReference>
<evidence type="ECO:0000313" key="2">
    <source>
        <dbReference type="Proteomes" id="UP001341840"/>
    </source>
</evidence>
<dbReference type="Gene3D" id="3.40.50.1000">
    <property type="entry name" value="HAD superfamily/HAD-like"/>
    <property type="match status" value="1"/>
</dbReference>
<protein>
    <submittedName>
        <fullName evidence="1">Uncharacterized protein</fullName>
    </submittedName>
</protein>
<reference evidence="1 2" key="1">
    <citation type="journal article" date="2023" name="Plants (Basel)">
        <title>Bridging the Gap: Combining Genomics and Transcriptomics Approaches to Understand Stylosanthes scabra, an Orphan Legume from the Brazilian Caatinga.</title>
        <authorList>
            <person name="Ferreira-Neto J.R.C."/>
            <person name="da Silva M.D."/>
            <person name="Binneck E."/>
            <person name="de Melo N.F."/>
            <person name="da Silva R.H."/>
            <person name="de Melo A.L.T.M."/>
            <person name="Pandolfi V."/>
            <person name="Bustamante F.O."/>
            <person name="Brasileiro-Vidal A.C."/>
            <person name="Benko-Iseppon A.M."/>
        </authorList>
    </citation>
    <scope>NUCLEOTIDE SEQUENCE [LARGE SCALE GENOMIC DNA]</scope>
    <source>
        <tissue evidence="1">Leaves</tissue>
    </source>
</reference>
<dbReference type="Proteomes" id="UP001341840">
    <property type="component" value="Unassembled WGS sequence"/>
</dbReference>
<dbReference type="PANTHER" id="PTHR12725">
    <property type="entry name" value="HALOACID DEHALOGENASE-LIKE HYDROLASE"/>
    <property type="match status" value="1"/>
</dbReference>
<sequence>MEENNGHDQFNGASKAKYDCLLFDLDDTLYPFSSGMSVQIGKKVIEYVIQKIDNIEDVAKAQELCVALYKTYGTVLAGLKAFGHDFDNEDFNSFVHETLPYDDILKPDPVLKDILQSLPLRKIIFTNADNGHAVRVLRRLGLEDCFERIIDFDTLNSSDHDYQHGNIDNESKAAVTARICDFDEYMKNPYSCDKDRVLPRTPVVCKPFEYAFQELFKIANIDPQRTLFFDDSIRNLLMAKSFGIHTVGVGTCMETAGVDYTLKSIHDIRKAFPELWE</sequence>
<gene>
    <name evidence="1" type="ORF">PIB30_051079</name>
</gene>
<name>A0ABU6XJE6_9FABA</name>
<dbReference type="InterPro" id="IPR036412">
    <property type="entry name" value="HAD-like_sf"/>
</dbReference>
<dbReference type="PANTHER" id="PTHR12725:SF113">
    <property type="entry name" value="HALOACID DEHALOGENASE-LIKE HYDROLASE"/>
    <property type="match status" value="1"/>
</dbReference>